<feature type="region of interest" description="Disordered" evidence="1">
    <location>
        <begin position="80"/>
        <end position="109"/>
    </location>
</feature>
<evidence type="ECO:0000256" key="1">
    <source>
        <dbReference type="SAM" id="MobiDB-lite"/>
    </source>
</evidence>
<dbReference type="AlphaFoldDB" id="A0A2J6SGD8"/>
<dbReference type="Proteomes" id="UP000235371">
    <property type="component" value="Unassembled WGS sequence"/>
</dbReference>
<dbReference type="RefSeq" id="XP_024726746.1">
    <property type="nucleotide sequence ID" value="XM_024882103.1"/>
</dbReference>
<proteinExistence type="predicted"/>
<evidence type="ECO:0000313" key="3">
    <source>
        <dbReference type="Proteomes" id="UP000235371"/>
    </source>
</evidence>
<sequence length="374" mass="42376">MAHQTHALPWTTLASNFKYNISYHSHPQLLDIHPQKKPNQAKDLAYFCKAFAKQIHDFGVTERAKYPPVDHYKKRASSWVKSEVPASETEGNGNSGKPGKGRKASKEEIETRKVIPTRLIKRYPYVSLPHCDRRGQNVQSWLLDMPPEHKFVGYGNWIQAGEIIKILMMEASSAPPALSAETAKGDAADGESLKVEAMETLLLMANHPRMKILELKNMHHGHHFGVSRVAEEAIKVYIYLNLIIAMRDGGSDVCDSVDTAEGENEGKQKRKFMGCESYEGMLRNVAGSYDGDAQTLVHRVFFLGGPAESYWWGQTSSRDVLGDLEGLREYLKGIWRVMVIYDVIIREAGGDPTWEKEYEWAFNAMFGVRYEMDY</sequence>
<dbReference type="GeneID" id="36590180"/>
<organism evidence="2 3">
    <name type="scientific">Hyaloscypha bicolor E</name>
    <dbReference type="NCBI Taxonomy" id="1095630"/>
    <lineage>
        <taxon>Eukaryota</taxon>
        <taxon>Fungi</taxon>
        <taxon>Dikarya</taxon>
        <taxon>Ascomycota</taxon>
        <taxon>Pezizomycotina</taxon>
        <taxon>Leotiomycetes</taxon>
        <taxon>Helotiales</taxon>
        <taxon>Hyaloscyphaceae</taxon>
        <taxon>Hyaloscypha</taxon>
        <taxon>Hyaloscypha bicolor</taxon>
    </lineage>
</organism>
<name>A0A2J6SGD8_9HELO</name>
<gene>
    <name evidence="2" type="ORF">K444DRAFT_622458</name>
</gene>
<dbReference type="OrthoDB" id="3204049at2759"/>
<dbReference type="EMBL" id="KZ613919">
    <property type="protein sequence ID" value="PMD49842.1"/>
    <property type="molecule type" value="Genomic_DNA"/>
</dbReference>
<evidence type="ECO:0000313" key="2">
    <source>
        <dbReference type="EMBL" id="PMD49842.1"/>
    </source>
</evidence>
<accession>A0A2J6SGD8</accession>
<reference evidence="2 3" key="1">
    <citation type="submission" date="2016-04" db="EMBL/GenBank/DDBJ databases">
        <title>A degradative enzymes factory behind the ericoid mycorrhizal symbiosis.</title>
        <authorList>
            <consortium name="DOE Joint Genome Institute"/>
            <person name="Martino E."/>
            <person name="Morin E."/>
            <person name="Grelet G."/>
            <person name="Kuo A."/>
            <person name="Kohler A."/>
            <person name="Daghino S."/>
            <person name="Barry K."/>
            <person name="Choi C."/>
            <person name="Cichocki N."/>
            <person name="Clum A."/>
            <person name="Copeland A."/>
            <person name="Hainaut M."/>
            <person name="Haridas S."/>
            <person name="Labutti K."/>
            <person name="Lindquist E."/>
            <person name="Lipzen A."/>
            <person name="Khouja H.-R."/>
            <person name="Murat C."/>
            <person name="Ohm R."/>
            <person name="Olson A."/>
            <person name="Spatafora J."/>
            <person name="Veneault-Fourrey C."/>
            <person name="Henrissat B."/>
            <person name="Grigoriev I."/>
            <person name="Martin F."/>
            <person name="Perotto S."/>
        </authorList>
    </citation>
    <scope>NUCLEOTIDE SEQUENCE [LARGE SCALE GENOMIC DNA]</scope>
    <source>
        <strain evidence="2 3">E</strain>
    </source>
</reference>
<dbReference type="InParanoid" id="A0A2J6SGD8"/>
<keyword evidence="3" id="KW-1185">Reference proteome</keyword>
<protein>
    <submittedName>
        <fullName evidence="2">Uncharacterized protein</fullName>
    </submittedName>
</protein>